<protein>
    <submittedName>
        <fullName evidence="6">DNA-directed RNA polymerase I subunit rpa49</fullName>
    </submittedName>
</protein>
<comment type="subcellular location">
    <subcellularLocation>
        <location evidence="1">Nucleus</location>
        <location evidence="1">Nucleolus</location>
    </subcellularLocation>
</comment>
<dbReference type="AlphaFoldDB" id="A0A9P7XWF8"/>
<evidence type="ECO:0000256" key="3">
    <source>
        <dbReference type="ARBA" id="ARBA00022478"/>
    </source>
</evidence>
<dbReference type="Pfam" id="PF06870">
    <property type="entry name" value="RNA_pol_I_A49"/>
    <property type="match status" value="2"/>
</dbReference>
<dbReference type="GO" id="GO:0006351">
    <property type="term" value="P:DNA-templated transcription"/>
    <property type="evidence" value="ECO:0007669"/>
    <property type="project" value="InterPro"/>
</dbReference>
<comment type="caution">
    <text evidence="6">The sequence shown here is derived from an EMBL/GenBank/DDBJ whole genome shotgun (WGS) entry which is preliminary data.</text>
</comment>
<proteinExistence type="inferred from homology"/>
<reference evidence="6" key="1">
    <citation type="submission" date="2021-06" db="EMBL/GenBank/DDBJ databases">
        <title>Genome Sequence of Mortierella hyaline Strain SCG-10, a Cold-Adapted, Nitrate-Reducing Fungus Isolated from Soil in Minnesota, USA.</title>
        <authorList>
            <person name="Aldossari N."/>
        </authorList>
    </citation>
    <scope>NUCLEOTIDE SEQUENCE</scope>
    <source>
        <strain evidence="6">SCG-10</strain>
    </source>
</reference>
<gene>
    <name evidence="6" type="primary">RPA49</name>
    <name evidence="6" type="ORF">KI688_010640</name>
</gene>
<keyword evidence="7" id="KW-1185">Reference proteome</keyword>
<dbReference type="GO" id="GO:0003677">
    <property type="term" value="F:DNA binding"/>
    <property type="evidence" value="ECO:0007669"/>
    <property type="project" value="InterPro"/>
</dbReference>
<dbReference type="OrthoDB" id="532500at2759"/>
<organism evidence="6 7">
    <name type="scientific">Linnemannia hyalina</name>
    <dbReference type="NCBI Taxonomy" id="64524"/>
    <lineage>
        <taxon>Eukaryota</taxon>
        <taxon>Fungi</taxon>
        <taxon>Fungi incertae sedis</taxon>
        <taxon>Mucoromycota</taxon>
        <taxon>Mortierellomycotina</taxon>
        <taxon>Mortierellomycetes</taxon>
        <taxon>Mortierellales</taxon>
        <taxon>Mortierellaceae</taxon>
        <taxon>Linnemannia</taxon>
    </lineage>
</organism>
<comment type="similarity">
    <text evidence="2">Belongs to the eukaryotic RPA49/POLR1E RNA polymerase subunit family.</text>
</comment>
<evidence type="ECO:0000256" key="4">
    <source>
        <dbReference type="ARBA" id="ARBA00023163"/>
    </source>
</evidence>
<accession>A0A9P7XWF8</accession>
<dbReference type="GO" id="GO:0000428">
    <property type="term" value="C:DNA-directed RNA polymerase complex"/>
    <property type="evidence" value="ECO:0007669"/>
    <property type="project" value="UniProtKB-KW"/>
</dbReference>
<evidence type="ECO:0000256" key="5">
    <source>
        <dbReference type="ARBA" id="ARBA00023242"/>
    </source>
</evidence>
<evidence type="ECO:0000313" key="7">
    <source>
        <dbReference type="Proteomes" id="UP000707451"/>
    </source>
</evidence>
<dbReference type="InterPro" id="IPR009668">
    <property type="entry name" value="RNA_pol-assoc_fac_A49-like"/>
</dbReference>
<name>A0A9P7XWF8_9FUNG</name>
<keyword evidence="4" id="KW-0804">Transcription</keyword>
<keyword evidence="3 6" id="KW-0240">DNA-directed RNA polymerase</keyword>
<evidence type="ECO:0000256" key="1">
    <source>
        <dbReference type="ARBA" id="ARBA00004604"/>
    </source>
</evidence>
<dbReference type="GO" id="GO:0005730">
    <property type="term" value="C:nucleolus"/>
    <property type="evidence" value="ECO:0007669"/>
    <property type="project" value="UniProtKB-SubCell"/>
</dbReference>
<evidence type="ECO:0000313" key="6">
    <source>
        <dbReference type="EMBL" id="KAG9068372.1"/>
    </source>
</evidence>
<dbReference type="EMBL" id="JAHRHY010000006">
    <property type="protein sequence ID" value="KAG9068372.1"/>
    <property type="molecule type" value="Genomic_DNA"/>
</dbReference>
<dbReference type="PANTHER" id="PTHR14440">
    <property type="entry name" value="DNA-DIRECTED RNA POLYMERASE I SUBUNIT RPA49"/>
    <property type="match status" value="1"/>
</dbReference>
<sequence>MSSKRKNTEGPKVTLEYAKADLDAGIEGPFLAAFPGIAPPKSVPFNVYKPDSEESKNKKKRRIVEADTGKVEFVGQNFGDTARAGYCRYVLAIRDKDTNKITFKDAPIISVNRTIKTLKNAKPQVANREQVRDQQGKKGDMNVNILEFVDLYCQGDLETDMNDTMVFIQAKNILGHTFGTKKIKQQINSVARNAVNVSALDSIAGILHDSIAAKTSALPSKESIKARADEDRPIPPFDLAATKVEDIYKIDSLITPAEYQVIPFKALLEKTNQPLAALPFQNSSYVNGALTAALSISKKDRHRIRLLMYISILMAFRTIPDRKLDDSEIVNKIMGDVPSVIMENLYERFTETPEGVDKKRHTFTPKSKDKLLCWILAIALTLENFNMDAGALTRDLSMKQTRVNELYKSLGCKVNELTATEKAQSGASNEEVKSMKRAILTVPLTFPLPKRGPKAK</sequence>
<evidence type="ECO:0000256" key="2">
    <source>
        <dbReference type="ARBA" id="ARBA00009430"/>
    </source>
</evidence>
<dbReference type="Proteomes" id="UP000707451">
    <property type="component" value="Unassembled WGS sequence"/>
</dbReference>
<keyword evidence="5" id="KW-0539">Nucleus</keyword>